<dbReference type="OrthoDB" id="2015515at2759"/>
<evidence type="ECO:0000256" key="10">
    <source>
        <dbReference type="ARBA" id="ARBA00023136"/>
    </source>
</evidence>
<accession>A0A7R9Q8C1</accession>
<evidence type="ECO:0000256" key="8">
    <source>
        <dbReference type="ARBA" id="ARBA00022989"/>
    </source>
</evidence>
<dbReference type="PANTHER" id="PTHR10683:SF18">
    <property type="entry name" value="TRANSALDOLASE"/>
    <property type="match status" value="1"/>
</dbReference>
<evidence type="ECO:0000256" key="11">
    <source>
        <dbReference type="ARBA" id="ARBA00023270"/>
    </source>
</evidence>
<evidence type="ECO:0000256" key="13">
    <source>
        <dbReference type="SAM" id="Phobius"/>
    </source>
</evidence>
<dbReference type="EMBL" id="OC914827">
    <property type="protein sequence ID" value="CAD7636296.1"/>
    <property type="molecule type" value="Genomic_DNA"/>
</dbReference>
<name>A0A7R9Q8C1_9ACAR</name>
<dbReference type="PANTHER" id="PTHR10683">
    <property type="entry name" value="TRANSALDOLASE"/>
    <property type="match status" value="1"/>
</dbReference>
<dbReference type="PROSITE" id="PS01054">
    <property type="entry name" value="TRANSALDOLASE_1"/>
    <property type="match status" value="1"/>
</dbReference>
<comment type="pathway">
    <text evidence="2 12">Carbohydrate degradation; pentose phosphate pathway; D-glyceraldehyde 3-phosphate and beta-D-fructose 6-phosphate from D-ribose 5-phosphate and D-xylulose 5-phosphate (non-oxidative stage): step 2/3.</text>
</comment>
<keyword evidence="6 12" id="KW-0808">Transferase</keyword>
<evidence type="ECO:0000313" key="14">
    <source>
        <dbReference type="EMBL" id="CAD7636296.1"/>
    </source>
</evidence>
<organism evidence="14">
    <name type="scientific">Oppiella nova</name>
    <dbReference type="NCBI Taxonomy" id="334625"/>
    <lineage>
        <taxon>Eukaryota</taxon>
        <taxon>Metazoa</taxon>
        <taxon>Ecdysozoa</taxon>
        <taxon>Arthropoda</taxon>
        <taxon>Chelicerata</taxon>
        <taxon>Arachnida</taxon>
        <taxon>Acari</taxon>
        <taxon>Acariformes</taxon>
        <taxon>Sarcoptiformes</taxon>
        <taxon>Oribatida</taxon>
        <taxon>Brachypylina</taxon>
        <taxon>Oppioidea</taxon>
        <taxon>Oppiidae</taxon>
        <taxon>Oppiella</taxon>
    </lineage>
</organism>
<keyword evidence="10 13" id="KW-0472">Membrane</keyword>
<protein>
    <recommendedName>
        <fullName evidence="4 12">Transaldolase</fullName>
        <ecNumber evidence="4 12">2.2.1.2</ecNumber>
    </recommendedName>
</protein>
<dbReference type="GO" id="GO:0005975">
    <property type="term" value="P:carbohydrate metabolic process"/>
    <property type="evidence" value="ECO:0007669"/>
    <property type="project" value="InterPro"/>
</dbReference>
<feature type="transmembrane region" description="Helical" evidence="13">
    <location>
        <begin position="501"/>
        <end position="522"/>
    </location>
</feature>
<dbReference type="Pfam" id="PF00923">
    <property type="entry name" value="TAL_FSA"/>
    <property type="match status" value="1"/>
</dbReference>
<feature type="transmembrane region" description="Helical" evidence="13">
    <location>
        <begin position="466"/>
        <end position="489"/>
    </location>
</feature>
<keyword evidence="15" id="KW-1185">Reference proteome</keyword>
<dbReference type="InterPro" id="IPR004730">
    <property type="entry name" value="Transaldolase_1"/>
</dbReference>
<comment type="similarity">
    <text evidence="3">Belongs to the transaldolase family. Type 1 subfamily.</text>
</comment>
<dbReference type="UniPathway" id="UPA00115">
    <property type="reaction ID" value="UER00414"/>
</dbReference>
<dbReference type="SUPFAM" id="SSF51569">
    <property type="entry name" value="Aldolase"/>
    <property type="match status" value="1"/>
</dbReference>
<dbReference type="Pfam" id="PF01810">
    <property type="entry name" value="LysE"/>
    <property type="match status" value="1"/>
</dbReference>
<dbReference type="CDD" id="cd00957">
    <property type="entry name" value="Transaldolase_TalAB"/>
    <property type="match status" value="1"/>
</dbReference>
<dbReference type="NCBIfam" id="TIGR00874">
    <property type="entry name" value="talAB"/>
    <property type="match status" value="1"/>
</dbReference>
<evidence type="ECO:0000256" key="2">
    <source>
        <dbReference type="ARBA" id="ARBA00004857"/>
    </source>
</evidence>
<evidence type="ECO:0000256" key="1">
    <source>
        <dbReference type="ARBA" id="ARBA00004651"/>
    </source>
</evidence>
<dbReference type="InterPro" id="IPR001123">
    <property type="entry name" value="LeuE-type"/>
</dbReference>
<evidence type="ECO:0000256" key="12">
    <source>
        <dbReference type="RuleBase" id="RU000501"/>
    </source>
</evidence>
<evidence type="ECO:0000256" key="7">
    <source>
        <dbReference type="ARBA" id="ARBA00022692"/>
    </source>
</evidence>
<gene>
    <name evidence="14" type="ORF">ONB1V03_LOCUS93</name>
</gene>
<feature type="transmembrane region" description="Helical" evidence="13">
    <location>
        <begin position="379"/>
        <end position="401"/>
    </location>
</feature>
<keyword evidence="9 12" id="KW-0570">Pentose shunt</keyword>
<evidence type="ECO:0000256" key="4">
    <source>
        <dbReference type="ARBA" id="ARBA00013151"/>
    </source>
</evidence>
<dbReference type="EC" id="2.2.1.2" evidence="4 12"/>
<dbReference type="AlphaFoldDB" id="A0A7R9Q8C1"/>
<dbReference type="InterPro" id="IPR001585">
    <property type="entry name" value="TAL/FSA"/>
</dbReference>
<feature type="transmembrane region" description="Helical" evidence="13">
    <location>
        <begin position="304"/>
        <end position="328"/>
    </location>
</feature>
<feature type="transmembrane region" description="Helical" evidence="13">
    <location>
        <begin position="433"/>
        <end position="454"/>
    </location>
</feature>
<keyword evidence="7 13" id="KW-0812">Transmembrane</keyword>
<keyword evidence="5" id="KW-1003">Cell membrane</keyword>
<sequence>MTQSALDQLKRLTTIVADTGDLNAIQQFRPLDATTNPSLITAAAQQPESRELIEDAYAQAKKEGYELDALVERTIDILTVKLGVEILNIVEGRVSTEVDAALSYNTEETIAKAKELLALYKEYGIDQDRILIKIASTWEGIQAAKVLESEGIHCNLTLLFGLHQAKACADANVTLISPFVGRILDWFKKAENVESYPIEKDPGVLSVKQIYHYYKQHQIKTEVMGASFRSIDQVLGLAGCDLLTVAPGLLEKLNNDQRHVVSQLSLDTELTAQEHQEISKAEFKQQLEADLMAFQLLQSGIDDALLNVVFGITDIVTYILGTIFIVILPGPNSLYVMSIASRFGIKTGYIGALGVFTGDLILILCTVLGAASLLHAFPWLFIILKVVGASYLSYLGIRLLIASIKTWQSKPQTLQTNTSNTASNEQFHPFRTALTISLLNPKAILFYLSFFVQFVDPDYPYPALSFAALSVILQIISMGYLTILIFSGVKLATFFNTRYKIAAGCVACVGLLFCAFGIKLAVSTM</sequence>
<reference evidence="14" key="1">
    <citation type="submission" date="2020-11" db="EMBL/GenBank/DDBJ databases">
        <authorList>
            <person name="Tran Van P."/>
        </authorList>
    </citation>
    <scope>NUCLEOTIDE SEQUENCE</scope>
</reference>
<dbReference type="GO" id="GO:0006865">
    <property type="term" value="P:amino acid transport"/>
    <property type="evidence" value="ECO:0007669"/>
    <property type="project" value="InterPro"/>
</dbReference>
<feature type="transmembrane region" description="Helical" evidence="13">
    <location>
        <begin position="349"/>
        <end position="373"/>
    </location>
</feature>
<dbReference type="Gene3D" id="3.20.20.70">
    <property type="entry name" value="Aldolase class I"/>
    <property type="match status" value="1"/>
</dbReference>
<comment type="catalytic activity">
    <reaction evidence="12">
        <text>D-sedoheptulose 7-phosphate + D-glyceraldehyde 3-phosphate = D-erythrose 4-phosphate + beta-D-fructose 6-phosphate</text>
        <dbReference type="Rhea" id="RHEA:17053"/>
        <dbReference type="ChEBI" id="CHEBI:16897"/>
        <dbReference type="ChEBI" id="CHEBI:57483"/>
        <dbReference type="ChEBI" id="CHEBI:57634"/>
        <dbReference type="ChEBI" id="CHEBI:59776"/>
        <dbReference type="EC" id="2.2.1.2"/>
    </reaction>
</comment>
<dbReference type="EMBL" id="CAJPVJ010000002">
    <property type="protein sequence ID" value="CAG2156412.1"/>
    <property type="molecule type" value="Genomic_DNA"/>
</dbReference>
<dbReference type="InterPro" id="IPR018225">
    <property type="entry name" value="Transaldolase_AS"/>
</dbReference>
<dbReference type="Proteomes" id="UP000728032">
    <property type="component" value="Unassembled WGS sequence"/>
</dbReference>
<keyword evidence="11" id="KW-0704">Schiff base</keyword>
<proteinExistence type="inferred from homology"/>
<evidence type="ECO:0000256" key="3">
    <source>
        <dbReference type="ARBA" id="ARBA00008012"/>
    </source>
</evidence>
<dbReference type="PROSITE" id="PS00958">
    <property type="entry name" value="TRANSALDOLASE_2"/>
    <property type="match status" value="1"/>
</dbReference>
<evidence type="ECO:0000256" key="6">
    <source>
        <dbReference type="ARBA" id="ARBA00022679"/>
    </source>
</evidence>
<comment type="subcellular location">
    <subcellularLocation>
        <location evidence="1">Cell membrane</location>
        <topology evidence="1">Multi-pass membrane protein</topology>
    </subcellularLocation>
</comment>
<dbReference type="InterPro" id="IPR013785">
    <property type="entry name" value="Aldolase_TIM"/>
</dbReference>
<evidence type="ECO:0000256" key="9">
    <source>
        <dbReference type="ARBA" id="ARBA00023126"/>
    </source>
</evidence>
<dbReference type="GO" id="GO:0004801">
    <property type="term" value="F:transaldolase activity"/>
    <property type="evidence" value="ECO:0007669"/>
    <property type="project" value="UniProtKB-EC"/>
</dbReference>
<dbReference type="GO" id="GO:0005886">
    <property type="term" value="C:plasma membrane"/>
    <property type="evidence" value="ECO:0007669"/>
    <property type="project" value="UniProtKB-SubCell"/>
</dbReference>
<dbReference type="NCBIfam" id="NF008201">
    <property type="entry name" value="PRK10958.1"/>
    <property type="match status" value="1"/>
</dbReference>
<keyword evidence="8 13" id="KW-1133">Transmembrane helix</keyword>
<evidence type="ECO:0000313" key="15">
    <source>
        <dbReference type="Proteomes" id="UP000728032"/>
    </source>
</evidence>
<evidence type="ECO:0000256" key="5">
    <source>
        <dbReference type="ARBA" id="ARBA00022475"/>
    </source>
</evidence>
<comment type="function">
    <text evidence="12">Catalyzes the rate-limiting step of the non-oxidative phase in the pentose phosphate pathway. Catalyzes the reversible conversion of sedheptulose-7-phosphate and D-glyceraldehyde 3-phosphate into erythrose-4-phosphate and beta-D-fructose 6-phosphate.</text>
</comment>
<dbReference type="GO" id="GO:0005737">
    <property type="term" value="C:cytoplasm"/>
    <property type="evidence" value="ECO:0007669"/>
    <property type="project" value="InterPro"/>
</dbReference>
<dbReference type="GO" id="GO:0006098">
    <property type="term" value="P:pentose-phosphate shunt"/>
    <property type="evidence" value="ECO:0007669"/>
    <property type="project" value="UniProtKB-UniPathway"/>
</dbReference>